<feature type="transmembrane region" description="Helical" evidence="8">
    <location>
        <begin position="318"/>
        <end position="338"/>
    </location>
</feature>
<feature type="transmembrane region" description="Helical" evidence="8">
    <location>
        <begin position="401"/>
        <end position="424"/>
    </location>
</feature>
<dbReference type="SUPFAM" id="SSF103473">
    <property type="entry name" value="MFS general substrate transporter"/>
    <property type="match status" value="1"/>
</dbReference>
<dbReference type="RefSeq" id="WP_307350067.1">
    <property type="nucleotide sequence ID" value="NZ_JAUSVS010000005.1"/>
</dbReference>
<sequence>MPQDKTAPLSTWRLAAFAAPCIPVAAMLMPVTVYLPNYYAKDLGVDLRAIGFAFAMVRLFDLWLDPALGFLIDKTNTRFGRFRPWLVGGLPIAVLAIWMLFMARPGIDGAYILTWLVMGYLGQSMATMAHVTWAARLAPDYSQRARVFGWWQGFVVLGMLIVLAMPPMMKFGFGLDYASGIRAMGWFVLISLPLAVLLALLTVREPAAPPHHQPPRLRQYLALIRRPSVLRLLAVDILLQTGPVIGGTLFFFYFEAMRGYDRSAAGLLLLLYFAGGLAGAPLWSRLGQRIGKHNALAIAAVAYAVAQGSVLIAPHGLIWGVITMTLAGVPFAAANILLRAMMADIADEERLASGVDRSGLLFGLLSGTVKIGSAAAVFLAANLLKDFGFEARLGAANNGQALLALSLTFALAPAVLALIGAAVLRGHRLDQAAHDEIRRQLELKDSGRGDALDIVQ</sequence>
<organism evidence="9 10">
    <name type="scientific">Caulobacter ginsengisoli</name>
    <dbReference type="NCBI Taxonomy" id="400775"/>
    <lineage>
        <taxon>Bacteria</taxon>
        <taxon>Pseudomonadati</taxon>
        <taxon>Pseudomonadota</taxon>
        <taxon>Alphaproteobacteria</taxon>
        <taxon>Caulobacterales</taxon>
        <taxon>Caulobacteraceae</taxon>
        <taxon>Caulobacter</taxon>
    </lineage>
</organism>
<feature type="transmembrane region" description="Helical" evidence="8">
    <location>
        <begin position="295"/>
        <end position="312"/>
    </location>
</feature>
<comment type="similarity">
    <text evidence="2">Belongs to the sodium:galactoside symporter (TC 2.A.2) family.</text>
</comment>
<evidence type="ECO:0000256" key="4">
    <source>
        <dbReference type="ARBA" id="ARBA00022475"/>
    </source>
</evidence>
<keyword evidence="10" id="KW-1185">Reference proteome</keyword>
<evidence type="ECO:0000256" key="2">
    <source>
        <dbReference type="ARBA" id="ARBA00009617"/>
    </source>
</evidence>
<dbReference type="Gene3D" id="1.20.1250.20">
    <property type="entry name" value="MFS general substrate transporter like domains"/>
    <property type="match status" value="1"/>
</dbReference>
<keyword evidence="4" id="KW-1003">Cell membrane</keyword>
<feature type="transmembrane region" description="Helical" evidence="8">
    <location>
        <begin position="264"/>
        <end position="283"/>
    </location>
</feature>
<evidence type="ECO:0000256" key="5">
    <source>
        <dbReference type="ARBA" id="ARBA00022692"/>
    </source>
</evidence>
<keyword evidence="5 8" id="KW-0812">Transmembrane</keyword>
<dbReference type="Pfam" id="PF13347">
    <property type="entry name" value="MFS_2"/>
    <property type="match status" value="1"/>
</dbReference>
<evidence type="ECO:0000256" key="8">
    <source>
        <dbReference type="SAM" id="Phobius"/>
    </source>
</evidence>
<protein>
    <submittedName>
        <fullName evidence="9">Na+/melibiose symporter-like transporter</fullName>
    </submittedName>
</protein>
<evidence type="ECO:0000256" key="6">
    <source>
        <dbReference type="ARBA" id="ARBA00022989"/>
    </source>
</evidence>
<evidence type="ECO:0000313" key="10">
    <source>
        <dbReference type="Proteomes" id="UP001228905"/>
    </source>
</evidence>
<comment type="caution">
    <text evidence="9">The sequence shown here is derived from an EMBL/GenBank/DDBJ whole genome shotgun (WGS) entry which is preliminary data.</text>
</comment>
<keyword evidence="6 8" id="KW-1133">Transmembrane helix</keyword>
<evidence type="ECO:0000256" key="1">
    <source>
        <dbReference type="ARBA" id="ARBA00004651"/>
    </source>
</evidence>
<dbReference type="InterPro" id="IPR039672">
    <property type="entry name" value="MFS_2"/>
</dbReference>
<proteinExistence type="inferred from homology"/>
<dbReference type="InterPro" id="IPR036259">
    <property type="entry name" value="MFS_trans_sf"/>
</dbReference>
<feature type="transmembrane region" description="Helical" evidence="8">
    <location>
        <begin position="359"/>
        <end position="381"/>
    </location>
</feature>
<feature type="transmembrane region" description="Helical" evidence="8">
    <location>
        <begin position="147"/>
        <end position="166"/>
    </location>
</feature>
<comment type="subcellular location">
    <subcellularLocation>
        <location evidence="1">Cell membrane</location>
        <topology evidence="1">Multi-pass membrane protein</topology>
    </subcellularLocation>
</comment>
<accession>A0ABU0ISP4</accession>
<gene>
    <name evidence="9" type="ORF">QO010_002788</name>
</gene>
<feature type="transmembrane region" description="Helical" evidence="8">
    <location>
        <begin position="85"/>
        <end position="103"/>
    </location>
</feature>
<dbReference type="PANTHER" id="PTHR11328:SF24">
    <property type="entry name" value="MAJOR FACILITATOR SUPERFAMILY (MFS) PROFILE DOMAIN-CONTAINING PROTEIN"/>
    <property type="match status" value="1"/>
</dbReference>
<keyword evidence="7 8" id="KW-0472">Membrane</keyword>
<evidence type="ECO:0000256" key="7">
    <source>
        <dbReference type="ARBA" id="ARBA00023136"/>
    </source>
</evidence>
<feature type="transmembrane region" description="Helical" evidence="8">
    <location>
        <begin position="12"/>
        <end position="35"/>
    </location>
</feature>
<dbReference type="Proteomes" id="UP001228905">
    <property type="component" value="Unassembled WGS sequence"/>
</dbReference>
<reference evidence="9 10" key="1">
    <citation type="submission" date="2023-07" db="EMBL/GenBank/DDBJ databases">
        <title>Genomic Encyclopedia of Type Strains, Phase IV (KMG-IV): sequencing the most valuable type-strain genomes for metagenomic binning, comparative biology and taxonomic classification.</title>
        <authorList>
            <person name="Goeker M."/>
        </authorList>
    </citation>
    <scope>NUCLEOTIDE SEQUENCE [LARGE SCALE GENOMIC DNA]</scope>
    <source>
        <strain evidence="9 10">DSM 18695</strain>
    </source>
</reference>
<dbReference type="EMBL" id="JAUSVS010000005">
    <property type="protein sequence ID" value="MDQ0465004.1"/>
    <property type="molecule type" value="Genomic_DNA"/>
</dbReference>
<evidence type="ECO:0000313" key="9">
    <source>
        <dbReference type="EMBL" id="MDQ0465004.1"/>
    </source>
</evidence>
<dbReference type="PANTHER" id="PTHR11328">
    <property type="entry name" value="MAJOR FACILITATOR SUPERFAMILY DOMAIN-CONTAINING PROTEIN"/>
    <property type="match status" value="1"/>
</dbReference>
<feature type="transmembrane region" description="Helical" evidence="8">
    <location>
        <begin position="109"/>
        <end position="135"/>
    </location>
</feature>
<dbReference type="PROSITE" id="PS00872">
    <property type="entry name" value="NA_GALACTOSIDE_SYMP"/>
    <property type="match status" value="1"/>
</dbReference>
<feature type="transmembrane region" description="Helical" evidence="8">
    <location>
        <begin position="186"/>
        <end position="207"/>
    </location>
</feature>
<feature type="transmembrane region" description="Helical" evidence="8">
    <location>
        <begin position="47"/>
        <end position="64"/>
    </location>
</feature>
<name>A0ABU0ISP4_9CAUL</name>
<dbReference type="InterPro" id="IPR018043">
    <property type="entry name" value="Na/Gal_symport_CS"/>
</dbReference>
<feature type="transmembrane region" description="Helical" evidence="8">
    <location>
        <begin position="228"/>
        <end position="252"/>
    </location>
</feature>
<keyword evidence="3" id="KW-0813">Transport</keyword>
<evidence type="ECO:0000256" key="3">
    <source>
        <dbReference type="ARBA" id="ARBA00022448"/>
    </source>
</evidence>